<dbReference type="PANTHER" id="PTHR47810:SF1">
    <property type="entry name" value="DNA LIGASE B"/>
    <property type="match status" value="1"/>
</dbReference>
<dbReference type="Gene3D" id="3.30.470.30">
    <property type="entry name" value="DNA ligase/mRNA capping enzyme"/>
    <property type="match status" value="1"/>
</dbReference>
<evidence type="ECO:0000256" key="1">
    <source>
        <dbReference type="ARBA" id="ARBA00022598"/>
    </source>
</evidence>
<keyword evidence="3" id="KW-0227">DNA damage</keyword>
<name>G0UPC0_TRYCI</name>
<evidence type="ECO:0000256" key="4">
    <source>
        <dbReference type="ARBA" id="ARBA00023204"/>
    </source>
</evidence>
<dbReference type="InterPro" id="IPR012310">
    <property type="entry name" value="DNA_ligase_ATP-dep_cent"/>
</dbReference>
<dbReference type="GO" id="GO:0006310">
    <property type="term" value="P:DNA recombination"/>
    <property type="evidence" value="ECO:0007669"/>
    <property type="project" value="InterPro"/>
</dbReference>
<evidence type="ECO:0000256" key="3">
    <source>
        <dbReference type="ARBA" id="ARBA00022763"/>
    </source>
</evidence>
<evidence type="ECO:0000313" key="7">
    <source>
        <dbReference type="EMBL" id="CCC91231.1"/>
    </source>
</evidence>
<evidence type="ECO:0000259" key="5">
    <source>
        <dbReference type="Pfam" id="PF01068"/>
    </source>
</evidence>
<protein>
    <submittedName>
        <fullName evidence="7">Putative DNA ligase</fullName>
    </submittedName>
</protein>
<reference evidence="7" key="1">
    <citation type="journal article" date="2012" name="Proc. Natl. Acad. Sci. U.S.A.">
        <title>Antigenic diversity is generated by distinct evolutionary mechanisms in African trypanosome species.</title>
        <authorList>
            <person name="Jackson A.P."/>
            <person name="Berry A."/>
            <person name="Aslett M."/>
            <person name="Allison H.C."/>
            <person name="Burton P."/>
            <person name="Vavrova-Anderson J."/>
            <person name="Brown R."/>
            <person name="Browne H."/>
            <person name="Corton N."/>
            <person name="Hauser H."/>
            <person name="Gamble J."/>
            <person name="Gilderthorp R."/>
            <person name="Marcello L."/>
            <person name="McQuillan J."/>
            <person name="Otto T.D."/>
            <person name="Quail M.A."/>
            <person name="Sanders M.J."/>
            <person name="van Tonder A."/>
            <person name="Ginger M.L."/>
            <person name="Field M.C."/>
            <person name="Barry J.D."/>
            <person name="Hertz-Fowler C."/>
            <person name="Berriman M."/>
        </authorList>
    </citation>
    <scope>NUCLEOTIDE SEQUENCE</scope>
    <source>
        <strain evidence="7">IL3000</strain>
    </source>
</reference>
<dbReference type="Pfam" id="PF14311">
    <property type="entry name" value="DUF4379"/>
    <property type="match status" value="1"/>
</dbReference>
<dbReference type="PANTHER" id="PTHR47810">
    <property type="entry name" value="DNA LIGASE"/>
    <property type="match status" value="1"/>
</dbReference>
<dbReference type="InterPro" id="IPR025487">
    <property type="entry name" value="DUF4379"/>
</dbReference>
<dbReference type="VEuPathDB" id="TriTrypDB:TcIL3000_7_300"/>
<dbReference type="GO" id="GO:0005524">
    <property type="term" value="F:ATP binding"/>
    <property type="evidence" value="ECO:0007669"/>
    <property type="project" value="InterPro"/>
</dbReference>
<dbReference type="GO" id="GO:0003910">
    <property type="term" value="F:DNA ligase (ATP) activity"/>
    <property type="evidence" value="ECO:0007669"/>
    <property type="project" value="InterPro"/>
</dbReference>
<keyword evidence="4" id="KW-0234">DNA repair</keyword>
<evidence type="ECO:0000256" key="2">
    <source>
        <dbReference type="ARBA" id="ARBA00022705"/>
    </source>
</evidence>
<feature type="domain" description="Treble clef zinc finger" evidence="6">
    <location>
        <begin position="38"/>
        <end position="94"/>
    </location>
</feature>
<gene>
    <name evidence="7" type="ORF">TCIL3000_7_300</name>
</gene>
<accession>G0UPC0</accession>
<feature type="domain" description="ATP-dependent DNA ligase family profile" evidence="5">
    <location>
        <begin position="161"/>
        <end position="276"/>
    </location>
</feature>
<dbReference type="InterPro" id="IPR050326">
    <property type="entry name" value="NAD_dep_DNA_ligaseB"/>
</dbReference>
<dbReference type="GO" id="GO:0006281">
    <property type="term" value="P:DNA repair"/>
    <property type="evidence" value="ECO:0007669"/>
    <property type="project" value="UniProtKB-KW"/>
</dbReference>
<organism evidence="7">
    <name type="scientific">Trypanosoma congolense (strain IL3000)</name>
    <dbReference type="NCBI Taxonomy" id="1068625"/>
    <lineage>
        <taxon>Eukaryota</taxon>
        <taxon>Discoba</taxon>
        <taxon>Euglenozoa</taxon>
        <taxon>Kinetoplastea</taxon>
        <taxon>Metakinetoplastina</taxon>
        <taxon>Trypanosomatida</taxon>
        <taxon>Trypanosomatidae</taxon>
        <taxon>Trypanosoma</taxon>
        <taxon>Nannomonas</taxon>
    </lineage>
</organism>
<dbReference type="AlphaFoldDB" id="G0UPC0"/>
<proteinExistence type="predicted"/>
<evidence type="ECO:0000259" key="6">
    <source>
        <dbReference type="Pfam" id="PF14311"/>
    </source>
</evidence>
<dbReference type="Pfam" id="PF01068">
    <property type="entry name" value="DNA_ligase_A_M"/>
    <property type="match status" value="1"/>
</dbReference>
<dbReference type="EMBL" id="HE575320">
    <property type="protein sequence ID" value="CCC91231.1"/>
    <property type="molecule type" value="Genomic_DNA"/>
</dbReference>
<dbReference type="SUPFAM" id="SSF56091">
    <property type="entry name" value="DNA ligase/mRNA capping enzyme, catalytic domain"/>
    <property type="match status" value="1"/>
</dbReference>
<dbReference type="GO" id="GO:0006260">
    <property type="term" value="P:DNA replication"/>
    <property type="evidence" value="ECO:0007669"/>
    <property type="project" value="UniProtKB-KW"/>
</dbReference>
<sequence length="301" mass="34774">MYLSRTCFASQFSTTRLLLIRSARLPSAKNLAEFHPSIARSWITAASNKLLQPQHVMPNSRKLAWWRCLYCEHQYSKRVDLHVAAGGICPKCNRIPRLASDQEKHAGDSEMLRNKLVIAMKHRCRPDNSLSVLEAPNANRVKSSIADDDYLRVSETRNLLPMLARSYDKEVDKISDRDELYVSPKLDGVRCVVAWNVRSNGLSFFSRSGTLFECCDHIERQLKPLFKRDNTLVLDGELYIHKAADFEQLMSTVRTMRCNRTPEIEKLQKKLQYHVLISCMQRNYLTCLPYPLRSVTNTFFT</sequence>
<keyword evidence="2" id="KW-0235">DNA replication</keyword>
<keyword evidence="1 7" id="KW-0436">Ligase</keyword>